<keyword evidence="4 7" id="KW-0521">NADP</keyword>
<dbReference type="Pfam" id="PF00881">
    <property type="entry name" value="Nitroreductase"/>
    <property type="match status" value="1"/>
</dbReference>
<accession>A0A7C9HHM2</accession>
<keyword evidence="6 7" id="KW-0520">NAD</keyword>
<dbReference type="PANTHER" id="PTHR43821">
    <property type="entry name" value="NAD(P)H NITROREDUCTASE YDJA-RELATED"/>
    <property type="match status" value="1"/>
</dbReference>
<evidence type="ECO:0000259" key="9">
    <source>
        <dbReference type="Pfam" id="PF00881"/>
    </source>
</evidence>
<dbReference type="PANTHER" id="PTHR43821:SF1">
    <property type="entry name" value="NAD(P)H NITROREDUCTASE YDJA-RELATED"/>
    <property type="match status" value="1"/>
</dbReference>
<feature type="binding site" evidence="8">
    <location>
        <position position="42"/>
    </location>
    <ligand>
        <name>FMN</name>
        <dbReference type="ChEBI" id="CHEBI:58210"/>
        <note>ligand shared between dimeric partners</note>
    </ligand>
</feature>
<dbReference type="GO" id="GO:0016491">
    <property type="term" value="F:oxidoreductase activity"/>
    <property type="evidence" value="ECO:0007669"/>
    <property type="project" value="UniProtKB-UniRule"/>
</dbReference>
<dbReference type="Gene3D" id="3.40.109.10">
    <property type="entry name" value="NADH Oxidase"/>
    <property type="match status" value="1"/>
</dbReference>
<reference evidence="10 11" key="1">
    <citation type="submission" date="2019-11" db="EMBL/GenBank/DDBJ databases">
        <title>Agromyces kandeliae sp. nov., isolated from mangrove soil.</title>
        <authorList>
            <person name="Wang R."/>
        </authorList>
    </citation>
    <scope>NUCLEOTIDE SEQUENCE [LARGE SCALE GENOMIC DNA]</scope>
    <source>
        <strain evidence="10 11">JCM 11431</strain>
    </source>
</reference>
<dbReference type="EMBL" id="WODA01000016">
    <property type="protein sequence ID" value="MUN07181.1"/>
    <property type="molecule type" value="Genomic_DNA"/>
</dbReference>
<proteinExistence type="inferred from homology"/>
<dbReference type="OrthoDB" id="3268470at2"/>
<evidence type="ECO:0000256" key="5">
    <source>
        <dbReference type="ARBA" id="ARBA00023002"/>
    </source>
</evidence>
<dbReference type="InterPro" id="IPR052530">
    <property type="entry name" value="NAD(P)H_nitroreductase"/>
</dbReference>
<name>A0A7C9HHM2_9MICO</name>
<evidence type="ECO:0000313" key="10">
    <source>
        <dbReference type="EMBL" id="MUN07181.1"/>
    </source>
</evidence>
<evidence type="ECO:0000313" key="11">
    <source>
        <dbReference type="Proteomes" id="UP000480122"/>
    </source>
</evidence>
<dbReference type="EC" id="1.-.-.-" evidence="7"/>
<dbReference type="AlphaFoldDB" id="A0A7C9HHM2"/>
<keyword evidence="2 7" id="KW-0285">Flavoprotein</keyword>
<evidence type="ECO:0000256" key="3">
    <source>
        <dbReference type="ARBA" id="ARBA00022643"/>
    </source>
</evidence>
<feature type="domain" description="Nitroreductase" evidence="9">
    <location>
        <begin position="11"/>
        <end position="161"/>
    </location>
</feature>
<evidence type="ECO:0000256" key="7">
    <source>
        <dbReference type="PIRNR" id="PIRNR000232"/>
    </source>
</evidence>
<evidence type="ECO:0000256" key="2">
    <source>
        <dbReference type="ARBA" id="ARBA00022630"/>
    </source>
</evidence>
<comment type="cofactor">
    <cofactor evidence="8">
        <name>FMN</name>
        <dbReference type="ChEBI" id="CHEBI:58210"/>
    </cofactor>
    <text evidence="8">Binds 1 FMN per subunit.</text>
</comment>
<dbReference type="SUPFAM" id="SSF55469">
    <property type="entry name" value="FMN-dependent nitroreductase-like"/>
    <property type="match status" value="1"/>
</dbReference>
<dbReference type="InterPro" id="IPR000415">
    <property type="entry name" value="Nitroreductase-like"/>
</dbReference>
<feature type="binding site" description="in other chain" evidence="8">
    <location>
        <begin position="131"/>
        <end position="133"/>
    </location>
    <ligand>
        <name>FMN</name>
        <dbReference type="ChEBI" id="CHEBI:58210"/>
        <note>ligand shared between dimeric partners</note>
    </ligand>
</feature>
<comment type="similarity">
    <text evidence="1 7">Belongs to the nitroreductase family.</text>
</comment>
<keyword evidence="3 7" id="KW-0288">FMN</keyword>
<dbReference type="InterPro" id="IPR029479">
    <property type="entry name" value="Nitroreductase"/>
</dbReference>
<evidence type="ECO:0000256" key="8">
    <source>
        <dbReference type="PIRSR" id="PIRSR000232-1"/>
    </source>
</evidence>
<evidence type="ECO:0000256" key="6">
    <source>
        <dbReference type="ARBA" id="ARBA00023027"/>
    </source>
</evidence>
<gene>
    <name evidence="10" type="ORF">GLX25_08625</name>
</gene>
<comment type="caution">
    <text evidence="10">The sequence shown here is derived from an EMBL/GenBank/DDBJ whole genome shotgun (WGS) entry which is preliminary data.</text>
</comment>
<evidence type="ECO:0000256" key="4">
    <source>
        <dbReference type="ARBA" id="ARBA00022857"/>
    </source>
</evidence>
<keyword evidence="11" id="KW-1185">Reference proteome</keyword>
<organism evidence="10 11">
    <name type="scientific">Agromyces luteolus</name>
    <dbReference type="NCBI Taxonomy" id="88373"/>
    <lineage>
        <taxon>Bacteria</taxon>
        <taxon>Bacillati</taxon>
        <taxon>Actinomycetota</taxon>
        <taxon>Actinomycetes</taxon>
        <taxon>Micrococcales</taxon>
        <taxon>Microbacteriaceae</taxon>
        <taxon>Agromyces</taxon>
    </lineage>
</organism>
<evidence type="ECO:0000256" key="1">
    <source>
        <dbReference type="ARBA" id="ARBA00007118"/>
    </source>
</evidence>
<protein>
    <recommendedName>
        <fullName evidence="7">Putative NAD(P)H nitroreductase</fullName>
        <ecNumber evidence="7">1.-.-.-</ecNumber>
    </recommendedName>
</protein>
<sequence length="185" mass="19632">MSVGAVRDAVLARRSWPKVTDASPTDAEVAELLEAASTVPDHAALRPWRVVALRGDARARLGDALAEASGFEGAAAGKLAAKPLRAPLLLALVAVVRPHPKVPAWEQEASAAGVGHLLALLLDDAGWGVMWRTGPFTRHPAVARVHGLADDEHLLGWLYVGGRSAADRPQRRLDARTADRFTALT</sequence>
<feature type="binding site" description="in other chain" evidence="8">
    <location>
        <begin position="13"/>
        <end position="15"/>
    </location>
    <ligand>
        <name>FMN</name>
        <dbReference type="ChEBI" id="CHEBI:58210"/>
        <note>ligand shared between dimeric partners</note>
    </ligand>
</feature>
<keyword evidence="5 7" id="KW-0560">Oxidoreductase</keyword>
<dbReference type="InterPro" id="IPR026021">
    <property type="entry name" value="YdjA-like"/>
</dbReference>
<dbReference type="PIRSF" id="PIRSF000232">
    <property type="entry name" value="YdjA"/>
    <property type="match status" value="1"/>
</dbReference>
<dbReference type="Proteomes" id="UP000480122">
    <property type="component" value="Unassembled WGS sequence"/>
</dbReference>